<dbReference type="eggNOG" id="COG2200">
    <property type="taxonomic scope" value="Bacteria"/>
</dbReference>
<evidence type="ECO:0000256" key="1">
    <source>
        <dbReference type="SAM" id="Phobius"/>
    </source>
</evidence>
<keyword evidence="1" id="KW-1133">Transmembrane helix</keyword>
<dbReference type="PROSITE" id="PS50883">
    <property type="entry name" value="EAL"/>
    <property type="match status" value="1"/>
</dbReference>
<dbReference type="PANTHER" id="PTHR33121:SF70">
    <property type="entry name" value="SIGNALING PROTEIN YKOW"/>
    <property type="match status" value="1"/>
</dbReference>
<accession>U5T1S4</accession>
<organism evidence="4 5">
    <name type="scientific">Spiribacter curvatus</name>
    <dbReference type="NCBI Taxonomy" id="1335757"/>
    <lineage>
        <taxon>Bacteria</taxon>
        <taxon>Pseudomonadati</taxon>
        <taxon>Pseudomonadota</taxon>
        <taxon>Gammaproteobacteria</taxon>
        <taxon>Chromatiales</taxon>
        <taxon>Ectothiorhodospiraceae</taxon>
        <taxon>Spiribacter</taxon>
    </lineage>
</organism>
<feature type="transmembrane region" description="Helical" evidence="1">
    <location>
        <begin position="180"/>
        <end position="199"/>
    </location>
</feature>
<dbReference type="NCBIfam" id="TIGR00254">
    <property type="entry name" value="GGDEF"/>
    <property type="match status" value="1"/>
</dbReference>
<evidence type="ECO:0000259" key="3">
    <source>
        <dbReference type="PROSITE" id="PS50887"/>
    </source>
</evidence>
<dbReference type="STRING" id="1335757.SPICUR_00880"/>
<reference evidence="4 5" key="1">
    <citation type="journal article" date="2013" name="BMC Genomics">
        <title>Genomes of "Spiribacter", a streamlined, successful halophilic bacterium.</title>
        <authorList>
            <person name="Lopez-Perez M."/>
            <person name="Ghai R."/>
            <person name="Leon M.J."/>
            <person name="Rodriguez-Olmos A."/>
            <person name="Copa-Patino J.L."/>
            <person name="Soliveri J."/>
            <person name="Sanchez-Porro C."/>
            <person name="Ventosa A."/>
            <person name="Rodriguez-Valera F."/>
        </authorList>
    </citation>
    <scope>NUCLEOTIDE SEQUENCE [LARGE SCALE GENOMIC DNA]</scope>
    <source>
        <strain evidence="4 5">UAH-SP71</strain>
    </source>
</reference>
<dbReference type="PROSITE" id="PS50887">
    <property type="entry name" value="GGDEF"/>
    <property type="match status" value="1"/>
</dbReference>
<dbReference type="SUPFAM" id="SSF55073">
    <property type="entry name" value="Nucleotide cyclase"/>
    <property type="match status" value="1"/>
</dbReference>
<dbReference type="HOGENOM" id="CLU_437994_0_0_6"/>
<protein>
    <recommendedName>
        <fullName evidence="6">EAL domain-containing protein</fullName>
    </recommendedName>
</protein>
<dbReference type="Gene3D" id="3.20.20.450">
    <property type="entry name" value="EAL domain"/>
    <property type="match status" value="1"/>
</dbReference>
<evidence type="ECO:0000313" key="4">
    <source>
        <dbReference type="EMBL" id="AGY91201.1"/>
    </source>
</evidence>
<dbReference type="GO" id="GO:0071111">
    <property type="term" value="F:cyclic-guanylate-specific phosphodiesterase activity"/>
    <property type="evidence" value="ECO:0007669"/>
    <property type="project" value="InterPro"/>
</dbReference>
<dbReference type="SMART" id="SM00052">
    <property type="entry name" value="EAL"/>
    <property type="match status" value="1"/>
</dbReference>
<keyword evidence="1" id="KW-0812">Transmembrane</keyword>
<keyword evidence="5" id="KW-1185">Reference proteome</keyword>
<dbReference type="CDD" id="cd01948">
    <property type="entry name" value="EAL"/>
    <property type="match status" value="1"/>
</dbReference>
<dbReference type="RefSeq" id="WP_023365086.1">
    <property type="nucleotide sequence ID" value="NC_022664.1"/>
</dbReference>
<sequence>MLSSLNTCWYYLCSLRRGQLILVLLIFVLGFGVTAQFFLNYQAAIDNEAQAVRATLERNAKLLGERTGESVMSGNLPTVRRELRLLETMPRIGRVTVHDRAGDILLVARNTGYELAFIDTDQARPEALATGLHGQFPGLGYTSRIMFNERTVGTLTLFASQSRVHDTITSRFWQFMRESFLLWCALAVFGIYLIVQTRFETRLRQQSWTDPVTGELSRFGLNELYGDHYRFRHYALVLIDLYNMKAINAGHGIATGDRVLQIVARTMRATLGPRAAVARLDGDDFAILVPATQWSSVKQLGQSLKSAVHALRFDEIDDLDKVSLCGGAVILAPTESLSQRLSEADLAMRHAKHRDWKSVVCADAAFIANSHSAGAFVTDLQIRQGLRNDEFGYHIQPLVNVETGATLGYESLIRWTHEGEIRSPAIFLDRFREVIKDDALYPYVVAMRRALTERAMRNDVGVLSYNIGLEDLQRLERPEQLSRDFGADIQHAPQVIIEVTERGLPQHLGDDLTGLKAAWDGLRGERTVLALDDFGALESNLYRLRELDIDYVKIDKTLISAVTDDFKSRAIVESIASLCGALNIQVVAEGIESETLCQTVQSLGIVIQQGFYLGRPQAPDYYLN</sequence>
<dbReference type="OrthoDB" id="5894408at2"/>
<dbReference type="SUPFAM" id="SSF141868">
    <property type="entry name" value="EAL domain-like"/>
    <property type="match status" value="1"/>
</dbReference>
<evidence type="ECO:0000259" key="2">
    <source>
        <dbReference type="PROSITE" id="PS50883"/>
    </source>
</evidence>
<dbReference type="KEGG" id="spiu:SPICUR_00880"/>
<dbReference type="AlphaFoldDB" id="U5T1S4"/>
<gene>
    <name evidence="4" type="ORF">SPICUR_00880</name>
</gene>
<dbReference type="Pfam" id="PF00990">
    <property type="entry name" value="GGDEF"/>
    <property type="match status" value="1"/>
</dbReference>
<dbReference type="EMBL" id="CP005990">
    <property type="protein sequence ID" value="AGY91201.1"/>
    <property type="molecule type" value="Genomic_DNA"/>
</dbReference>
<evidence type="ECO:0000313" key="5">
    <source>
        <dbReference type="Proteomes" id="UP000017640"/>
    </source>
</evidence>
<name>U5T1S4_9GAMM</name>
<feature type="domain" description="EAL" evidence="2">
    <location>
        <begin position="375"/>
        <end position="624"/>
    </location>
</feature>
<dbReference type="eggNOG" id="COG2199">
    <property type="taxonomic scope" value="Bacteria"/>
</dbReference>
<dbReference type="InterPro" id="IPR001633">
    <property type="entry name" value="EAL_dom"/>
</dbReference>
<proteinExistence type="predicted"/>
<dbReference type="InterPro" id="IPR029787">
    <property type="entry name" value="Nucleotide_cyclase"/>
</dbReference>
<keyword evidence="1" id="KW-0472">Membrane</keyword>
<dbReference type="InterPro" id="IPR035919">
    <property type="entry name" value="EAL_sf"/>
</dbReference>
<feature type="domain" description="GGDEF" evidence="3">
    <location>
        <begin position="232"/>
        <end position="364"/>
    </location>
</feature>
<dbReference type="Proteomes" id="UP000017640">
    <property type="component" value="Chromosome"/>
</dbReference>
<dbReference type="InterPro" id="IPR050706">
    <property type="entry name" value="Cyclic-di-GMP_PDE-like"/>
</dbReference>
<dbReference type="Gene3D" id="3.30.70.270">
    <property type="match status" value="1"/>
</dbReference>
<dbReference type="Pfam" id="PF00563">
    <property type="entry name" value="EAL"/>
    <property type="match status" value="1"/>
</dbReference>
<feature type="transmembrane region" description="Helical" evidence="1">
    <location>
        <begin position="20"/>
        <end position="39"/>
    </location>
</feature>
<dbReference type="InterPro" id="IPR043128">
    <property type="entry name" value="Rev_trsase/Diguanyl_cyclase"/>
</dbReference>
<dbReference type="InterPro" id="IPR000160">
    <property type="entry name" value="GGDEF_dom"/>
</dbReference>
<evidence type="ECO:0008006" key="6">
    <source>
        <dbReference type="Google" id="ProtNLM"/>
    </source>
</evidence>
<dbReference type="SMART" id="SM00267">
    <property type="entry name" value="GGDEF"/>
    <property type="match status" value="1"/>
</dbReference>
<dbReference type="CDD" id="cd01949">
    <property type="entry name" value="GGDEF"/>
    <property type="match status" value="1"/>
</dbReference>
<dbReference type="PANTHER" id="PTHR33121">
    <property type="entry name" value="CYCLIC DI-GMP PHOSPHODIESTERASE PDEF"/>
    <property type="match status" value="1"/>
</dbReference>